<comment type="caution">
    <text evidence="1">The sequence shown here is derived from an EMBL/GenBank/DDBJ whole genome shotgun (WGS) entry which is preliminary data.</text>
</comment>
<dbReference type="Proteomes" id="UP000467841">
    <property type="component" value="Unassembled WGS sequence"/>
</dbReference>
<accession>A0A6D2JLI2</accession>
<proteinExistence type="predicted"/>
<dbReference type="EMBL" id="CACVBM020001304">
    <property type="protein sequence ID" value="CAA7044583.1"/>
    <property type="molecule type" value="Genomic_DNA"/>
</dbReference>
<reference evidence="1" key="1">
    <citation type="submission" date="2020-01" db="EMBL/GenBank/DDBJ databases">
        <authorList>
            <person name="Mishra B."/>
        </authorList>
    </citation>
    <scope>NUCLEOTIDE SEQUENCE [LARGE SCALE GENOMIC DNA]</scope>
</reference>
<organism evidence="1 2">
    <name type="scientific">Microthlaspi erraticum</name>
    <dbReference type="NCBI Taxonomy" id="1685480"/>
    <lineage>
        <taxon>Eukaryota</taxon>
        <taxon>Viridiplantae</taxon>
        <taxon>Streptophyta</taxon>
        <taxon>Embryophyta</taxon>
        <taxon>Tracheophyta</taxon>
        <taxon>Spermatophyta</taxon>
        <taxon>Magnoliopsida</taxon>
        <taxon>eudicotyledons</taxon>
        <taxon>Gunneridae</taxon>
        <taxon>Pentapetalae</taxon>
        <taxon>rosids</taxon>
        <taxon>malvids</taxon>
        <taxon>Brassicales</taxon>
        <taxon>Brassicaceae</taxon>
        <taxon>Coluteocarpeae</taxon>
        <taxon>Microthlaspi</taxon>
    </lineage>
</organism>
<sequence length="110" mass="12030">MRMKSGKDANFKLWELRLGSCDEGKAILNQSCTLTTCIKLSLGIELLSLANPFPSSIELSWPVELWNSTGWSSRWVELASKAASFFIPACAVKLSPCTMSFLAPHVPVAP</sequence>
<protein>
    <submittedName>
        <fullName evidence="1">Uncharacterized protein</fullName>
    </submittedName>
</protein>
<gene>
    <name evidence="1" type="ORF">MERR_LOCUS31818</name>
</gene>
<dbReference type="AlphaFoldDB" id="A0A6D2JLI2"/>
<evidence type="ECO:0000313" key="2">
    <source>
        <dbReference type="Proteomes" id="UP000467841"/>
    </source>
</evidence>
<name>A0A6D2JLI2_9BRAS</name>
<keyword evidence="2" id="KW-1185">Reference proteome</keyword>
<evidence type="ECO:0000313" key="1">
    <source>
        <dbReference type="EMBL" id="CAA7044583.1"/>
    </source>
</evidence>